<name>A0A914RNI7_PAREQ</name>
<dbReference type="WBParaSite" id="PEQ_0000638301-mRNA-1">
    <property type="protein sequence ID" value="PEQ_0000638301-mRNA-1"/>
    <property type="gene ID" value="PEQ_0000638301"/>
</dbReference>
<evidence type="ECO:0000313" key="3">
    <source>
        <dbReference type="WBParaSite" id="PEQ_0000638301-mRNA-1"/>
    </source>
</evidence>
<keyword evidence="2" id="KW-1185">Reference proteome</keyword>
<sequence>NENIEKHAIATSLAALFVWHPADTNKPTIRILYPGACPLEKLYTALEKLKGEEYLRHVEYAFADRDKYSATINANNRGVHPPTVASKVANQKSPSAPRPPTAGTTTTAAPPNAATKKPTKPASAPISSRAPARTTLTTHTSTASKTTKTVAETSAKKVVKYVFSCDISSF</sequence>
<evidence type="ECO:0000256" key="1">
    <source>
        <dbReference type="SAM" id="MobiDB-lite"/>
    </source>
</evidence>
<dbReference type="Proteomes" id="UP000887564">
    <property type="component" value="Unplaced"/>
</dbReference>
<organism evidence="2 3">
    <name type="scientific">Parascaris equorum</name>
    <name type="common">Equine roundworm</name>
    <dbReference type="NCBI Taxonomy" id="6256"/>
    <lineage>
        <taxon>Eukaryota</taxon>
        <taxon>Metazoa</taxon>
        <taxon>Ecdysozoa</taxon>
        <taxon>Nematoda</taxon>
        <taxon>Chromadorea</taxon>
        <taxon>Rhabditida</taxon>
        <taxon>Spirurina</taxon>
        <taxon>Ascaridomorpha</taxon>
        <taxon>Ascaridoidea</taxon>
        <taxon>Ascarididae</taxon>
        <taxon>Parascaris</taxon>
    </lineage>
</organism>
<proteinExistence type="predicted"/>
<protein>
    <submittedName>
        <fullName evidence="3">Uncharacterized protein</fullName>
    </submittedName>
</protein>
<reference evidence="3" key="1">
    <citation type="submission" date="2022-11" db="UniProtKB">
        <authorList>
            <consortium name="WormBaseParasite"/>
        </authorList>
    </citation>
    <scope>IDENTIFICATION</scope>
</reference>
<accession>A0A914RNI7</accession>
<feature type="compositionally biased region" description="Low complexity" evidence="1">
    <location>
        <begin position="101"/>
        <end position="145"/>
    </location>
</feature>
<evidence type="ECO:0000313" key="2">
    <source>
        <dbReference type="Proteomes" id="UP000887564"/>
    </source>
</evidence>
<dbReference type="AlphaFoldDB" id="A0A914RNI7"/>
<feature type="region of interest" description="Disordered" evidence="1">
    <location>
        <begin position="73"/>
        <end position="145"/>
    </location>
</feature>